<dbReference type="SMART" id="SM00194">
    <property type="entry name" value="PTPc"/>
    <property type="match status" value="1"/>
</dbReference>
<dbReference type="SUPFAM" id="SSF52799">
    <property type="entry name" value="(Phosphotyrosine protein) phosphatases II"/>
    <property type="match status" value="1"/>
</dbReference>
<dbReference type="InterPro" id="IPR016130">
    <property type="entry name" value="Tyr_Pase_AS"/>
</dbReference>
<name>A0A060WDL9_ONCMY</name>
<reference evidence="5" key="1">
    <citation type="journal article" date="2014" name="Nat. Commun.">
        <title>The rainbow trout genome provides novel insights into evolution after whole-genome duplication in vertebrates.</title>
        <authorList>
            <person name="Berthelot C."/>
            <person name="Brunet F."/>
            <person name="Chalopin D."/>
            <person name="Juanchich A."/>
            <person name="Bernard M."/>
            <person name="Noel B."/>
            <person name="Bento P."/>
            <person name="Da Silva C."/>
            <person name="Labadie K."/>
            <person name="Alberti A."/>
            <person name="Aury J.M."/>
            <person name="Louis A."/>
            <person name="Dehais P."/>
            <person name="Bardou P."/>
            <person name="Montfort J."/>
            <person name="Klopp C."/>
            <person name="Cabau C."/>
            <person name="Gaspin C."/>
            <person name="Thorgaard G.H."/>
            <person name="Boussaha M."/>
            <person name="Quillet E."/>
            <person name="Guyomard R."/>
            <person name="Galiana D."/>
            <person name="Bobe J."/>
            <person name="Volff J.N."/>
            <person name="Genet C."/>
            <person name="Wincker P."/>
            <person name="Jaillon O."/>
            <person name="Roest Crollius H."/>
            <person name="Guiguen Y."/>
        </authorList>
    </citation>
    <scope>NUCLEOTIDE SEQUENCE [LARGE SCALE GENOMIC DNA]</scope>
</reference>
<dbReference type="FunFam" id="3.90.190.10:FF:000019">
    <property type="entry name" value="receptor-type tyrosine-protein phosphatase U isoform X1"/>
    <property type="match status" value="1"/>
</dbReference>
<dbReference type="PANTHER" id="PTHR19134">
    <property type="entry name" value="RECEPTOR-TYPE TYROSINE-PROTEIN PHOSPHATASE"/>
    <property type="match status" value="1"/>
</dbReference>
<dbReference type="PaxDb" id="8022-A0A060WDL9"/>
<evidence type="ECO:0000259" key="3">
    <source>
        <dbReference type="PROSITE" id="PS50055"/>
    </source>
</evidence>
<evidence type="ECO:0000256" key="2">
    <source>
        <dbReference type="ARBA" id="ARBA00022912"/>
    </source>
</evidence>
<sequence>MVLCYLCSNSPCSVVLSFLSLSLSLSLTPPCPLYHTSPTFFVISSYVLHVLTLSVLLFCLSLPPFPSPSLSLFSLSIHTSLSPLSLYLQEQYIFIHDAILEACLCGETAILVNEFALIYKDMLRLDSQSNSSQLRDEFQTLNSVTPHLDVEECSIALLPRNREKNRSMDVLPPDRVLAFLVTTEGESNNYINAALTDSFHQPAAFIVTPHPLPGTTADFWRLVFDYGCTSVVMLNQLNQSNSAWPCVQYWPEPGLQQYGPMEVEFLSMSADDDVITRLFCVKNSDKPQEGQLVVCQFQFLRWSAYRDVPDSKKAFLSLLAHVHKWQRECGDGRTVVHCLNGGGRSGTFCASTILLEMIQYQNMVDIFYSIKTLRNSKPNMVESLDQYRFCYDLILEYLDCIEDSMR</sequence>
<dbReference type="Proteomes" id="UP000193380">
    <property type="component" value="Unassembled WGS sequence"/>
</dbReference>
<dbReference type="STRING" id="8022.A0A060WDL9"/>
<dbReference type="InterPro" id="IPR050348">
    <property type="entry name" value="Protein-Tyr_Phosphatase"/>
</dbReference>
<dbReference type="GO" id="GO:0004725">
    <property type="term" value="F:protein tyrosine phosphatase activity"/>
    <property type="evidence" value="ECO:0007669"/>
    <property type="project" value="UniProtKB-EC"/>
</dbReference>
<dbReference type="EMBL" id="FR904499">
    <property type="protein sequence ID" value="CDQ65217.1"/>
    <property type="molecule type" value="Genomic_DNA"/>
</dbReference>
<dbReference type="InterPro" id="IPR003595">
    <property type="entry name" value="Tyr_Pase_cat"/>
</dbReference>
<keyword evidence="2" id="KW-0378">Hydrolase</keyword>
<dbReference type="Gene3D" id="3.90.190.10">
    <property type="entry name" value="Protein tyrosine phosphatase superfamily"/>
    <property type="match status" value="1"/>
</dbReference>
<organism evidence="5 6">
    <name type="scientific">Oncorhynchus mykiss</name>
    <name type="common">Rainbow trout</name>
    <name type="synonym">Salmo gairdneri</name>
    <dbReference type="NCBI Taxonomy" id="8022"/>
    <lineage>
        <taxon>Eukaryota</taxon>
        <taxon>Metazoa</taxon>
        <taxon>Chordata</taxon>
        <taxon>Craniata</taxon>
        <taxon>Vertebrata</taxon>
        <taxon>Euteleostomi</taxon>
        <taxon>Actinopterygii</taxon>
        <taxon>Neopterygii</taxon>
        <taxon>Teleostei</taxon>
        <taxon>Protacanthopterygii</taxon>
        <taxon>Salmoniformes</taxon>
        <taxon>Salmonidae</taxon>
        <taxon>Salmoninae</taxon>
        <taxon>Oncorhynchus</taxon>
    </lineage>
</organism>
<dbReference type="PROSITE" id="PS00383">
    <property type="entry name" value="TYR_PHOSPHATASE_1"/>
    <property type="match status" value="1"/>
</dbReference>
<evidence type="ECO:0000256" key="1">
    <source>
        <dbReference type="ARBA" id="ARBA00013064"/>
    </source>
</evidence>
<protein>
    <recommendedName>
        <fullName evidence="1">protein-tyrosine-phosphatase</fullName>
        <ecNumber evidence="1">3.1.3.48</ecNumber>
    </recommendedName>
</protein>
<dbReference type="InterPro" id="IPR000387">
    <property type="entry name" value="Tyr_Pase_dom"/>
</dbReference>
<dbReference type="PROSITE" id="PS50055">
    <property type="entry name" value="TYR_PHOSPHATASE_PTP"/>
    <property type="match status" value="1"/>
</dbReference>
<dbReference type="EC" id="3.1.3.48" evidence="1"/>
<evidence type="ECO:0000313" key="5">
    <source>
        <dbReference type="EMBL" id="CDQ65217.1"/>
    </source>
</evidence>
<dbReference type="PANTHER" id="PTHR19134:SF449">
    <property type="entry name" value="TYROSINE-PROTEIN PHOSPHATASE 1"/>
    <property type="match status" value="1"/>
</dbReference>
<keyword evidence="2" id="KW-0904">Protein phosphatase</keyword>
<dbReference type="AlphaFoldDB" id="A0A060WDL9"/>
<dbReference type="InterPro" id="IPR000242">
    <property type="entry name" value="PTP_cat"/>
</dbReference>
<dbReference type="PRINTS" id="PR00700">
    <property type="entry name" value="PRTYPHPHTASE"/>
</dbReference>
<dbReference type="SMART" id="SM00404">
    <property type="entry name" value="PTPc_motif"/>
    <property type="match status" value="1"/>
</dbReference>
<evidence type="ECO:0000313" key="6">
    <source>
        <dbReference type="Proteomes" id="UP000193380"/>
    </source>
</evidence>
<proteinExistence type="predicted"/>
<gene>
    <name evidence="5" type="ORF">GSONMT00072854001</name>
</gene>
<evidence type="ECO:0000259" key="4">
    <source>
        <dbReference type="PROSITE" id="PS50056"/>
    </source>
</evidence>
<dbReference type="PROSITE" id="PS50056">
    <property type="entry name" value="TYR_PHOSPHATASE_2"/>
    <property type="match status" value="1"/>
</dbReference>
<reference evidence="5" key="2">
    <citation type="submission" date="2014-03" db="EMBL/GenBank/DDBJ databases">
        <authorList>
            <person name="Genoscope - CEA"/>
        </authorList>
    </citation>
    <scope>NUCLEOTIDE SEQUENCE</scope>
</reference>
<feature type="domain" description="Tyrosine-protein phosphatase" evidence="3">
    <location>
        <begin position="134"/>
        <end position="397"/>
    </location>
</feature>
<feature type="domain" description="Tyrosine specific protein phosphatases" evidence="4">
    <location>
        <begin position="313"/>
        <end position="388"/>
    </location>
</feature>
<dbReference type="InterPro" id="IPR029021">
    <property type="entry name" value="Prot-tyrosine_phosphatase-like"/>
</dbReference>
<accession>A0A060WDL9</accession>
<dbReference type="Pfam" id="PF00102">
    <property type="entry name" value="Y_phosphatase"/>
    <property type="match status" value="1"/>
</dbReference>